<gene>
    <name evidence="2" type="ORF">GCM10009030_06110</name>
</gene>
<dbReference type="AlphaFoldDB" id="A0A830GHF5"/>
<evidence type="ECO:0000313" key="3">
    <source>
        <dbReference type="Proteomes" id="UP000605784"/>
    </source>
</evidence>
<dbReference type="Proteomes" id="UP000605784">
    <property type="component" value="Unassembled WGS sequence"/>
</dbReference>
<protein>
    <submittedName>
        <fullName evidence="2">Uncharacterized protein</fullName>
    </submittedName>
</protein>
<reference evidence="2" key="1">
    <citation type="journal article" date="2014" name="Int. J. Syst. Evol. Microbiol.">
        <title>Complete genome sequence of Corynebacterium casei LMG S-19264T (=DSM 44701T), isolated from a smear-ripened cheese.</title>
        <authorList>
            <consortium name="US DOE Joint Genome Institute (JGI-PGF)"/>
            <person name="Walter F."/>
            <person name="Albersmeier A."/>
            <person name="Kalinowski J."/>
            <person name="Ruckert C."/>
        </authorList>
    </citation>
    <scope>NUCLEOTIDE SEQUENCE</scope>
    <source>
        <strain evidence="2">JCM 17820</strain>
    </source>
</reference>
<comment type="caution">
    <text evidence="2">The sequence shown here is derived from an EMBL/GenBank/DDBJ whole genome shotgun (WGS) entry which is preliminary data.</text>
</comment>
<proteinExistence type="predicted"/>
<accession>A0A830GHF5</accession>
<feature type="region of interest" description="Disordered" evidence="1">
    <location>
        <begin position="18"/>
        <end position="46"/>
    </location>
</feature>
<dbReference type="EMBL" id="BMOU01000001">
    <property type="protein sequence ID" value="GGN87435.1"/>
    <property type="molecule type" value="Genomic_DNA"/>
</dbReference>
<reference evidence="2" key="2">
    <citation type="submission" date="2020-09" db="EMBL/GenBank/DDBJ databases">
        <authorList>
            <person name="Sun Q."/>
            <person name="Ohkuma M."/>
        </authorList>
    </citation>
    <scope>NUCLEOTIDE SEQUENCE</scope>
    <source>
        <strain evidence="2">JCM 17820</strain>
    </source>
</reference>
<name>A0A830GHF5_9EURY</name>
<evidence type="ECO:0000313" key="2">
    <source>
        <dbReference type="EMBL" id="GGN87435.1"/>
    </source>
</evidence>
<organism evidence="2 3">
    <name type="scientific">Haloarcula pellucida</name>
    <dbReference type="NCBI Taxonomy" id="1427151"/>
    <lineage>
        <taxon>Archaea</taxon>
        <taxon>Methanobacteriati</taxon>
        <taxon>Methanobacteriota</taxon>
        <taxon>Stenosarchaea group</taxon>
        <taxon>Halobacteria</taxon>
        <taxon>Halobacteriales</taxon>
        <taxon>Haloarculaceae</taxon>
        <taxon>Haloarcula</taxon>
    </lineage>
</organism>
<keyword evidence="3" id="KW-1185">Reference proteome</keyword>
<evidence type="ECO:0000256" key="1">
    <source>
        <dbReference type="SAM" id="MobiDB-lite"/>
    </source>
</evidence>
<feature type="compositionally biased region" description="Low complexity" evidence="1">
    <location>
        <begin position="18"/>
        <end position="37"/>
    </location>
</feature>
<sequence length="119" mass="12446">MLSHSVVVHRVAAVASAPTRSVTTNTTGVSVTNSPVTEAHPATVGPVRTSDRDAIVEEAAGYAGIHRDGAGKQAHTGGCKFVQIFATPGWRSASVCYSHQYQSGVGQDVVDRARVNVLF</sequence>